<name>A0AAV5QG38_9ASCO</name>
<dbReference type="PANTHER" id="PTHR21535:SF51">
    <property type="entry name" value="MANGANESE RESISTANCE PROTEIN MNR2"/>
    <property type="match status" value="1"/>
</dbReference>
<dbReference type="SUPFAM" id="SSF144083">
    <property type="entry name" value="Magnesium transport protein CorA, transmembrane region"/>
    <property type="match status" value="1"/>
</dbReference>
<dbReference type="GO" id="GO:0015095">
    <property type="term" value="F:magnesium ion transmembrane transporter activity"/>
    <property type="evidence" value="ECO:0007669"/>
    <property type="project" value="InterPro"/>
</dbReference>
<dbReference type="InterPro" id="IPR002523">
    <property type="entry name" value="MgTranspt_CorA/ZnTranspt_ZntB"/>
</dbReference>
<dbReference type="Gene3D" id="3.30.460.20">
    <property type="entry name" value="CorA soluble domain-like"/>
    <property type="match status" value="1"/>
</dbReference>
<evidence type="ECO:0000256" key="6">
    <source>
        <dbReference type="SAM" id="MobiDB-lite"/>
    </source>
</evidence>
<evidence type="ECO:0000313" key="9">
    <source>
        <dbReference type="Proteomes" id="UP001360560"/>
    </source>
</evidence>
<dbReference type="SUPFAM" id="SSF143865">
    <property type="entry name" value="CorA soluble domain-like"/>
    <property type="match status" value="1"/>
</dbReference>
<dbReference type="InterPro" id="IPR045861">
    <property type="entry name" value="CorA_cytoplasmic_dom"/>
</dbReference>
<evidence type="ECO:0000256" key="5">
    <source>
        <dbReference type="ARBA" id="ARBA00023136"/>
    </source>
</evidence>
<dbReference type="Pfam" id="PF01544">
    <property type="entry name" value="CorA"/>
    <property type="match status" value="1"/>
</dbReference>
<reference evidence="8 9" key="1">
    <citation type="journal article" date="2023" name="Elife">
        <title>Identification of key yeast species and microbe-microbe interactions impacting larval growth of Drosophila in the wild.</title>
        <authorList>
            <person name="Mure A."/>
            <person name="Sugiura Y."/>
            <person name="Maeda R."/>
            <person name="Honda K."/>
            <person name="Sakurai N."/>
            <person name="Takahashi Y."/>
            <person name="Watada M."/>
            <person name="Katoh T."/>
            <person name="Gotoh A."/>
            <person name="Gotoh Y."/>
            <person name="Taniguchi I."/>
            <person name="Nakamura K."/>
            <person name="Hayashi T."/>
            <person name="Katayama T."/>
            <person name="Uemura T."/>
            <person name="Hattori Y."/>
        </authorList>
    </citation>
    <scope>NUCLEOTIDE SEQUENCE [LARGE SCALE GENOMIC DNA]</scope>
    <source>
        <strain evidence="8 9">SC-9</strain>
    </source>
</reference>
<evidence type="ECO:0000256" key="2">
    <source>
        <dbReference type="ARBA" id="ARBA00009765"/>
    </source>
</evidence>
<feature type="region of interest" description="Disordered" evidence="6">
    <location>
        <begin position="572"/>
        <end position="594"/>
    </location>
</feature>
<dbReference type="GO" id="GO:0010961">
    <property type="term" value="P:intracellular magnesium ion homeostasis"/>
    <property type="evidence" value="ECO:0007669"/>
    <property type="project" value="TreeGrafter"/>
</dbReference>
<evidence type="ECO:0000256" key="1">
    <source>
        <dbReference type="ARBA" id="ARBA00004141"/>
    </source>
</evidence>
<dbReference type="CDD" id="cd12829">
    <property type="entry name" value="Alr1p-like"/>
    <property type="match status" value="1"/>
</dbReference>
<dbReference type="GO" id="GO:0000329">
    <property type="term" value="C:fungal-type vacuole membrane"/>
    <property type="evidence" value="ECO:0007669"/>
    <property type="project" value="TreeGrafter"/>
</dbReference>
<protein>
    <submittedName>
        <fullName evidence="8">Mg(2+) transporter</fullName>
    </submittedName>
</protein>
<feature type="compositionally biased region" description="Basic and acidic residues" evidence="6">
    <location>
        <begin position="43"/>
        <end position="63"/>
    </location>
</feature>
<evidence type="ECO:0000256" key="4">
    <source>
        <dbReference type="ARBA" id="ARBA00022989"/>
    </source>
</evidence>
<gene>
    <name evidence="8" type="ORF">DASC09_006540</name>
</gene>
<dbReference type="PANTHER" id="PTHR21535">
    <property type="entry name" value="MAGNESIUM AND COBALT TRANSPORT PROTEIN/MITOCHONDRIAL IMPORT INNER MEMBRANE TRANSLOCASE SUBUNIT TIM8"/>
    <property type="match status" value="1"/>
</dbReference>
<keyword evidence="3 7" id="KW-0812">Transmembrane</keyword>
<keyword evidence="9" id="KW-1185">Reference proteome</keyword>
<keyword evidence="5 7" id="KW-0472">Membrane</keyword>
<dbReference type="RefSeq" id="XP_064850329.1">
    <property type="nucleotide sequence ID" value="XM_064994257.1"/>
</dbReference>
<dbReference type="InterPro" id="IPR045863">
    <property type="entry name" value="CorA_TM1_TM2"/>
</dbReference>
<proteinExistence type="inferred from homology"/>
<feature type="compositionally biased region" description="Basic and acidic residues" evidence="6">
    <location>
        <begin position="22"/>
        <end position="36"/>
    </location>
</feature>
<feature type="region of interest" description="Disordered" evidence="6">
    <location>
        <begin position="1"/>
        <end position="79"/>
    </location>
</feature>
<dbReference type="AlphaFoldDB" id="A0AAV5QG38"/>
<comment type="caution">
    <text evidence="8">The sequence shown here is derived from an EMBL/GenBank/DDBJ whole genome shotgun (WGS) entry which is preliminary data.</text>
</comment>
<comment type="similarity">
    <text evidence="2">Belongs to the CorA metal ion transporter (MIT) (TC 1.A.35) family.</text>
</comment>
<dbReference type="Proteomes" id="UP001360560">
    <property type="component" value="Unassembled WGS sequence"/>
</dbReference>
<evidence type="ECO:0000313" key="8">
    <source>
        <dbReference type="EMBL" id="GMM33329.1"/>
    </source>
</evidence>
<accession>A0AAV5QG38</accession>
<feature type="region of interest" description="Disordered" evidence="6">
    <location>
        <begin position="139"/>
        <end position="172"/>
    </location>
</feature>
<evidence type="ECO:0000256" key="7">
    <source>
        <dbReference type="SAM" id="Phobius"/>
    </source>
</evidence>
<sequence>MTSPKSQSQAFLIPSKHHHHNRNGEELYNEQHEDNSRRRRGKEKGGKPSKSREFKNTPYERDQLLPSHDTTSRDFANGRFSLPNQYGAVSNSVNQRNGVSGNSGAGNVFRKRFSFTSNQQTSSLLDGLRFHSDPENLSDSNFEFDDSHPSSSDNDSDDSSLDDVCLPLNADSSSTTKNWPDLQVLQDFYEEEMRENLAIAEANKHNVSFATGEADIDYSTVDDEEHSLKAVGFQYPLISKIDNPSSMAVPSLATRKINETEAIQGRLRPPRFSPWDKSTRQNLKNYLHNHDLENAAKYSKNNGANINDNGIGPGTVIGEKKFQQFRYTYFRPNLDSTIHSPSISGLLQDGQNFGDLFVVSQYQKAKLPPPILKENLNAPLNNAKQARLKIPPHAAGTAHNNIANFDDSADSHKEGTATPKSIGNNNGVGLATPMMSATNSTTVEPEDPIPFWLDVLDPTEEEIKVLSKAFGIHPLTTEDIFLNEVREKVELFKDYYFVCFRSFDIVQERLKRRALNEKLSNLESLNLEEIHSSHSADASKLSNLKKAIGKVFGSRGLGNNDYETRSHHDDYESLEAGPEIGGKNMTKKQKESTITNLKQQIKRQKSKYRELEPLNFYIIVFHEGVITFHFSPTPHPVTVRRRARLLKDYLTVSSDWIAYALIDDITDAFGPMIETIEEEVYAFEDAILKLHSGESDSEDSDDEGLNDNLSLYNSETKTITSSIVTTTSTSSYLSTSSAEWQRKGDMLRRIGESRKRIMSLLRLLGSKADVIKGLAKRCNENFDAAPRSEIGMYLGDIQDHIITMVQSLNHYEKLLARSHSNYLAQINIDMTKVNNDMNDVLGKISILGTLVLPMNVITGLWGMNVIVPGQDQEGLTWFLGILISMICIAAATYFITVKIYNF</sequence>
<dbReference type="GeneID" id="90071308"/>
<dbReference type="InterPro" id="IPR044089">
    <property type="entry name" value="Alr1-like"/>
</dbReference>
<feature type="transmembrane region" description="Helical" evidence="7">
    <location>
        <begin position="840"/>
        <end position="863"/>
    </location>
</feature>
<keyword evidence="4 7" id="KW-1133">Transmembrane helix</keyword>
<dbReference type="FunFam" id="1.20.58.340:FF:000008">
    <property type="entry name" value="CorA family metal ion transporter"/>
    <property type="match status" value="1"/>
</dbReference>
<evidence type="ECO:0000256" key="3">
    <source>
        <dbReference type="ARBA" id="ARBA00022692"/>
    </source>
</evidence>
<feature type="compositionally biased region" description="Polar residues" evidence="6">
    <location>
        <begin position="1"/>
        <end position="10"/>
    </location>
</feature>
<feature type="transmembrane region" description="Helical" evidence="7">
    <location>
        <begin position="875"/>
        <end position="896"/>
    </location>
</feature>
<dbReference type="EMBL" id="BTFZ01000001">
    <property type="protein sequence ID" value="GMM33329.1"/>
    <property type="molecule type" value="Genomic_DNA"/>
</dbReference>
<comment type="subcellular location">
    <subcellularLocation>
        <location evidence="1">Membrane</location>
        <topology evidence="1">Multi-pass membrane protein</topology>
    </subcellularLocation>
</comment>
<dbReference type="Gene3D" id="1.20.58.340">
    <property type="entry name" value="Magnesium transport protein CorA, transmembrane region"/>
    <property type="match status" value="2"/>
</dbReference>
<organism evidence="8 9">
    <name type="scientific">Saccharomycopsis crataegensis</name>
    <dbReference type="NCBI Taxonomy" id="43959"/>
    <lineage>
        <taxon>Eukaryota</taxon>
        <taxon>Fungi</taxon>
        <taxon>Dikarya</taxon>
        <taxon>Ascomycota</taxon>
        <taxon>Saccharomycotina</taxon>
        <taxon>Saccharomycetes</taxon>
        <taxon>Saccharomycopsidaceae</taxon>
        <taxon>Saccharomycopsis</taxon>
    </lineage>
</organism>